<organism evidence="2 3">
    <name type="scientific">Microbacterium paludicola</name>
    <dbReference type="NCBI Taxonomy" id="300019"/>
    <lineage>
        <taxon>Bacteria</taxon>
        <taxon>Bacillati</taxon>
        <taxon>Actinomycetota</taxon>
        <taxon>Actinomycetes</taxon>
        <taxon>Micrococcales</taxon>
        <taxon>Microbacteriaceae</taxon>
        <taxon>Microbacterium</taxon>
    </lineage>
</organism>
<protein>
    <submittedName>
        <fullName evidence="2">DUF3846 domain-containing protein</fullName>
    </submittedName>
</protein>
<keyword evidence="3" id="KW-1185">Reference proteome</keyword>
<evidence type="ECO:0000313" key="2">
    <source>
        <dbReference type="EMBL" id="TFU29784.1"/>
    </source>
</evidence>
<feature type="domain" description="DUF3846" evidence="1">
    <location>
        <begin position="9"/>
        <end position="111"/>
    </location>
</feature>
<dbReference type="Proteomes" id="UP000298358">
    <property type="component" value="Unassembled WGS sequence"/>
</dbReference>
<dbReference type="AlphaFoldDB" id="A0A4Y9FKS1"/>
<evidence type="ECO:0000313" key="3">
    <source>
        <dbReference type="Proteomes" id="UP000298358"/>
    </source>
</evidence>
<name>A0A4Y9FKS1_9MICO</name>
<sequence>MTTTTRLAVKVTPDGRTERLDLGADAYPVLSGAVEGLIEPVTLTADLEFYVNEDGWAQFGGAHRNPTAEAAQWAILGGANLIVGPAVFTGGLDEEGETLGLSEEHAQQIEQLAAAVRGAA</sequence>
<accession>A0A4Y9FKS1</accession>
<dbReference type="OrthoDB" id="5121495at2"/>
<dbReference type="EMBL" id="SPQB01000081">
    <property type="protein sequence ID" value="TFU29784.1"/>
    <property type="molecule type" value="Genomic_DNA"/>
</dbReference>
<reference evidence="2 3" key="1">
    <citation type="submission" date="2019-03" db="EMBL/GenBank/DDBJ databases">
        <title>Diversity of the mouse oral microbiome.</title>
        <authorList>
            <person name="Joseph S."/>
            <person name="Aduse-Opoku J."/>
            <person name="Curtis M."/>
            <person name="Wade W."/>
            <person name="Hashim A."/>
        </authorList>
    </citation>
    <scope>NUCLEOTIDE SEQUENCE [LARGE SCALE GENOMIC DNA]</scope>
    <source>
        <strain evidence="2 3">P1012</strain>
    </source>
</reference>
<proteinExistence type="predicted"/>
<comment type="caution">
    <text evidence="2">The sequence shown here is derived from an EMBL/GenBank/DDBJ whole genome shotgun (WGS) entry which is preliminary data.</text>
</comment>
<dbReference type="RefSeq" id="WP_135115687.1">
    <property type="nucleotide sequence ID" value="NZ_JADGLL010000081.1"/>
</dbReference>
<dbReference type="Pfam" id="PF12957">
    <property type="entry name" value="DUF3846"/>
    <property type="match status" value="1"/>
</dbReference>
<dbReference type="InterPro" id="IPR024559">
    <property type="entry name" value="DUF3846"/>
</dbReference>
<evidence type="ECO:0000259" key="1">
    <source>
        <dbReference type="Pfam" id="PF12957"/>
    </source>
</evidence>
<gene>
    <name evidence="2" type="ORF">E4U02_15420</name>
</gene>